<evidence type="ECO:0000313" key="2">
    <source>
        <dbReference type="Proteomes" id="UP001500967"/>
    </source>
</evidence>
<reference evidence="1 2" key="1">
    <citation type="journal article" date="2019" name="Int. J. Syst. Evol. Microbiol.">
        <title>The Global Catalogue of Microorganisms (GCM) 10K type strain sequencing project: providing services to taxonomists for standard genome sequencing and annotation.</title>
        <authorList>
            <consortium name="The Broad Institute Genomics Platform"/>
            <consortium name="The Broad Institute Genome Sequencing Center for Infectious Disease"/>
            <person name="Wu L."/>
            <person name="Ma J."/>
        </authorList>
    </citation>
    <scope>NUCLEOTIDE SEQUENCE [LARGE SCALE GENOMIC DNA]</scope>
    <source>
        <strain evidence="1 2">JCM 10425</strain>
    </source>
</reference>
<proteinExistence type="predicted"/>
<dbReference type="Proteomes" id="UP001500967">
    <property type="component" value="Unassembled WGS sequence"/>
</dbReference>
<sequence length="105" mass="11301">MIPTSCQPDTGGMGIRLPPTARLSEGFCPDAAHGRLRLDDVGEERAGRCDACDAWWRPEFREGELVAAWLVTVRPGGDVASVRADSGSLDLGLPVSDYVAYAHRC</sequence>
<accession>A0ABN0V0X7</accession>
<comment type="caution">
    <text evidence="1">The sequence shown here is derived from an EMBL/GenBank/DDBJ whole genome shotgun (WGS) entry which is preliminary data.</text>
</comment>
<evidence type="ECO:0000313" key="1">
    <source>
        <dbReference type="EMBL" id="GAA0269260.1"/>
    </source>
</evidence>
<protein>
    <submittedName>
        <fullName evidence="1">Uncharacterized protein</fullName>
    </submittedName>
</protein>
<dbReference type="EMBL" id="BAAAGX010000028">
    <property type="protein sequence ID" value="GAA0269260.1"/>
    <property type="molecule type" value="Genomic_DNA"/>
</dbReference>
<keyword evidence="2" id="KW-1185">Reference proteome</keyword>
<organism evidence="1 2">
    <name type="scientific">Cryptosporangium japonicum</name>
    <dbReference type="NCBI Taxonomy" id="80872"/>
    <lineage>
        <taxon>Bacteria</taxon>
        <taxon>Bacillati</taxon>
        <taxon>Actinomycetota</taxon>
        <taxon>Actinomycetes</taxon>
        <taxon>Cryptosporangiales</taxon>
        <taxon>Cryptosporangiaceae</taxon>
        <taxon>Cryptosporangium</taxon>
    </lineage>
</organism>
<gene>
    <name evidence="1" type="ORF">GCM10009539_65510</name>
</gene>
<name>A0ABN0V0X7_9ACTN</name>